<keyword evidence="3" id="KW-0812">Transmembrane</keyword>
<keyword evidence="1" id="KW-0479">Metal-binding</keyword>
<evidence type="ECO:0000256" key="3">
    <source>
        <dbReference type="SAM" id="Phobius"/>
    </source>
</evidence>
<dbReference type="PANTHER" id="PTHR21385">
    <property type="entry name" value="ZINC FINGER PROTEIN-RELATED"/>
    <property type="match status" value="1"/>
</dbReference>
<name>A0A2A3E840_APICC</name>
<gene>
    <name evidence="5" type="ORF">APICC_06878</name>
</gene>
<evidence type="ECO:0000259" key="4">
    <source>
        <dbReference type="PROSITE" id="PS50157"/>
    </source>
</evidence>
<sequence>MCFSGLDSVTIIGNPVARTQRRWMPILKKHQVELPLECPFHESRDIFRPQQKAKHQHRPSQWTCGLCGKSFYAEKHLDAHFDNRHKSNVNTAEDAVCLADYCDIMRCDVLGNRDFESSLVDDEGGHHSTDIQVWKENTEQRTTSVMSCESRAGLSRTYPVEKGCTISGGGAVTNIQQYCHREDSGALENHRLPGTAYHVEIAGPDNKSNACDNEEDEDEEDDEDDEENLVEAALPAVDKKQRRKGLHLRKLKANCKPEELQKLKLQCEVSLTSWDGYKERKKRKVKDHGPDEFDEWLSFLSSVELQDYKSGFKYVKLTYYQVLIRDCIAGLLTNLSVRDFQEIEGELNRAICWYLSCDRYWEDTKRQQRHTPWYLLTIFMVVLFSSIYACYYIIWVLFNSAEEDRLDGGGSLDYTDGDITGTSSSHEQSGSGESRSSGRRKGEAGDENMPISNEEMPDHYIYVTYPPELKQRLLDSCYNRTTRL</sequence>
<feature type="compositionally biased region" description="Low complexity" evidence="2">
    <location>
        <begin position="421"/>
        <end position="435"/>
    </location>
</feature>
<evidence type="ECO:0000256" key="1">
    <source>
        <dbReference type="PROSITE-ProRule" id="PRU00042"/>
    </source>
</evidence>
<feature type="transmembrane region" description="Helical" evidence="3">
    <location>
        <begin position="373"/>
        <end position="398"/>
    </location>
</feature>
<feature type="region of interest" description="Disordered" evidence="2">
    <location>
        <begin position="200"/>
        <end position="226"/>
    </location>
</feature>
<evidence type="ECO:0000313" key="5">
    <source>
        <dbReference type="EMBL" id="PBC27868.1"/>
    </source>
</evidence>
<accession>A0A2A3E840</accession>
<dbReference type="InterPro" id="IPR013087">
    <property type="entry name" value="Znf_C2H2_type"/>
</dbReference>
<dbReference type="PANTHER" id="PTHR21385:SF0">
    <property type="entry name" value="RE51073P"/>
    <property type="match status" value="1"/>
</dbReference>
<evidence type="ECO:0000256" key="2">
    <source>
        <dbReference type="SAM" id="MobiDB-lite"/>
    </source>
</evidence>
<keyword evidence="3" id="KW-0472">Membrane</keyword>
<feature type="compositionally biased region" description="Acidic residues" evidence="2">
    <location>
        <begin position="212"/>
        <end position="226"/>
    </location>
</feature>
<keyword evidence="1" id="KW-0863">Zinc-finger</keyword>
<dbReference type="GO" id="GO:0008270">
    <property type="term" value="F:zinc ion binding"/>
    <property type="evidence" value="ECO:0007669"/>
    <property type="project" value="UniProtKB-KW"/>
</dbReference>
<dbReference type="AlphaFoldDB" id="A0A2A3E840"/>
<proteinExistence type="predicted"/>
<feature type="region of interest" description="Disordered" evidence="2">
    <location>
        <begin position="417"/>
        <end position="453"/>
    </location>
</feature>
<dbReference type="Proteomes" id="UP000242457">
    <property type="component" value="Unassembled WGS sequence"/>
</dbReference>
<keyword evidence="1" id="KW-0862">Zinc</keyword>
<feature type="domain" description="C2H2-type" evidence="4">
    <location>
        <begin position="62"/>
        <end position="90"/>
    </location>
</feature>
<reference evidence="5 6" key="1">
    <citation type="submission" date="2014-07" db="EMBL/GenBank/DDBJ databases">
        <title>Genomic and transcriptomic analysis on Apis cerana provide comprehensive insights into honey bee biology.</title>
        <authorList>
            <person name="Diao Q."/>
            <person name="Sun L."/>
            <person name="Zheng H."/>
            <person name="Zheng H."/>
            <person name="Xu S."/>
            <person name="Wang S."/>
            <person name="Zeng Z."/>
            <person name="Hu F."/>
            <person name="Su S."/>
            <person name="Wu J."/>
        </authorList>
    </citation>
    <scope>NUCLEOTIDE SEQUENCE [LARGE SCALE GENOMIC DNA]</scope>
    <source>
        <tissue evidence="5">Pupae without intestine</tissue>
    </source>
</reference>
<organism evidence="5 6">
    <name type="scientific">Apis cerana cerana</name>
    <name type="common">Oriental honeybee</name>
    <dbReference type="NCBI Taxonomy" id="94128"/>
    <lineage>
        <taxon>Eukaryota</taxon>
        <taxon>Metazoa</taxon>
        <taxon>Ecdysozoa</taxon>
        <taxon>Arthropoda</taxon>
        <taxon>Hexapoda</taxon>
        <taxon>Insecta</taxon>
        <taxon>Pterygota</taxon>
        <taxon>Neoptera</taxon>
        <taxon>Endopterygota</taxon>
        <taxon>Hymenoptera</taxon>
        <taxon>Apocrita</taxon>
        <taxon>Aculeata</taxon>
        <taxon>Apoidea</taxon>
        <taxon>Anthophila</taxon>
        <taxon>Apidae</taxon>
        <taxon>Apis</taxon>
    </lineage>
</organism>
<protein>
    <recommendedName>
        <fullName evidence="4">C2H2-type domain-containing protein</fullName>
    </recommendedName>
</protein>
<keyword evidence="6" id="KW-1185">Reference proteome</keyword>
<dbReference type="OrthoDB" id="4507at2759"/>
<dbReference type="EMBL" id="KZ288335">
    <property type="protein sequence ID" value="PBC27868.1"/>
    <property type="molecule type" value="Genomic_DNA"/>
</dbReference>
<evidence type="ECO:0000313" key="6">
    <source>
        <dbReference type="Proteomes" id="UP000242457"/>
    </source>
</evidence>
<dbReference type="PROSITE" id="PS50157">
    <property type="entry name" value="ZINC_FINGER_C2H2_2"/>
    <property type="match status" value="1"/>
</dbReference>
<dbReference type="PROSITE" id="PS00028">
    <property type="entry name" value="ZINC_FINGER_C2H2_1"/>
    <property type="match status" value="1"/>
</dbReference>
<keyword evidence="3" id="KW-1133">Transmembrane helix</keyword>